<feature type="coiled-coil region" evidence="8">
    <location>
        <begin position="354"/>
        <end position="403"/>
    </location>
</feature>
<dbReference type="InterPro" id="IPR050736">
    <property type="entry name" value="Sensor_HK_Regulatory"/>
</dbReference>
<keyword evidence="8" id="KW-0175">Coiled coil</keyword>
<dbReference type="SUPFAM" id="SSF47384">
    <property type="entry name" value="Homodimeric domain of signal transducing histidine kinase"/>
    <property type="match status" value="1"/>
</dbReference>
<dbReference type="PANTHER" id="PTHR43711">
    <property type="entry name" value="TWO-COMPONENT HISTIDINE KINASE"/>
    <property type="match status" value="1"/>
</dbReference>
<comment type="caution">
    <text evidence="12">The sequence shown here is derived from an EMBL/GenBank/DDBJ whole genome shotgun (WGS) entry which is preliminary data.</text>
</comment>
<dbReference type="InterPro" id="IPR011990">
    <property type="entry name" value="TPR-like_helical_dom_sf"/>
</dbReference>
<dbReference type="CDD" id="cd00075">
    <property type="entry name" value="HATPase"/>
    <property type="match status" value="1"/>
</dbReference>
<keyword evidence="13" id="KW-1185">Reference proteome</keyword>
<organism evidence="12 13">
    <name type="scientific">Draconibacterium aestuarii</name>
    <dbReference type="NCBI Taxonomy" id="2998507"/>
    <lineage>
        <taxon>Bacteria</taxon>
        <taxon>Pseudomonadati</taxon>
        <taxon>Bacteroidota</taxon>
        <taxon>Bacteroidia</taxon>
        <taxon>Marinilabiliales</taxon>
        <taxon>Prolixibacteraceae</taxon>
        <taxon>Draconibacterium</taxon>
    </lineage>
</organism>
<dbReference type="SMART" id="SM00387">
    <property type="entry name" value="HATPase_c"/>
    <property type="match status" value="1"/>
</dbReference>
<dbReference type="InterPro" id="IPR036890">
    <property type="entry name" value="HATPase_C_sf"/>
</dbReference>
<evidence type="ECO:0000256" key="3">
    <source>
        <dbReference type="ARBA" id="ARBA00022553"/>
    </source>
</evidence>
<dbReference type="Pfam" id="PF13181">
    <property type="entry name" value="TPR_8"/>
    <property type="match status" value="2"/>
</dbReference>
<evidence type="ECO:0000256" key="8">
    <source>
        <dbReference type="SAM" id="Coils"/>
    </source>
</evidence>
<protein>
    <recommendedName>
        <fullName evidence="2">histidine kinase</fullName>
        <ecNumber evidence="2">2.7.13.3</ecNumber>
    </recommendedName>
</protein>
<keyword evidence="7" id="KW-0802">TPR repeat</keyword>
<evidence type="ECO:0000259" key="11">
    <source>
        <dbReference type="PROSITE" id="PS50109"/>
    </source>
</evidence>
<keyword evidence="9" id="KW-0812">Transmembrane</keyword>
<evidence type="ECO:0000313" key="13">
    <source>
        <dbReference type="Proteomes" id="UP001145087"/>
    </source>
</evidence>
<feature type="repeat" description="TPR" evidence="7">
    <location>
        <begin position="166"/>
        <end position="199"/>
    </location>
</feature>
<evidence type="ECO:0000256" key="1">
    <source>
        <dbReference type="ARBA" id="ARBA00000085"/>
    </source>
</evidence>
<accession>A0A9X3J7B5</accession>
<keyword evidence="9" id="KW-0472">Membrane</keyword>
<dbReference type="EC" id="2.7.13.3" evidence="2"/>
<feature type="chain" id="PRO_5040732782" description="histidine kinase" evidence="10">
    <location>
        <begin position="25"/>
        <end position="697"/>
    </location>
</feature>
<dbReference type="SUPFAM" id="SSF55874">
    <property type="entry name" value="ATPase domain of HSP90 chaperone/DNA topoisomerase II/histidine kinase"/>
    <property type="match status" value="1"/>
</dbReference>
<keyword evidence="12" id="KW-0067">ATP-binding</keyword>
<keyword evidence="12" id="KW-0547">Nucleotide-binding</keyword>
<evidence type="ECO:0000256" key="9">
    <source>
        <dbReference type="SAM" id="Phobius"/>
    </source>
</evidence>
<dbReference type="GO" id="GO:0005524">
    <property type="term" value="F:ATP binding"/>
    <property type="evidence" value="ECO:0007669"/>
    <property type="project" value="UniProtKB-KW"/>
</dbReference>
<dbReference type="InterPro" id="IPR019734">
    <property type="entry name" value="TPR_rpt"/>
</dbReference>
<dbReference type="Gene3D" id="3.30.565.10">
    <property type="entry name" value="Histidine kinase-like ATPase, C-terminal domain"/>
    <property type="match status" value="1"/>
</dbReference>
<evidence type="ECO:0000256" key="4">
    <source>
        <dbReference type="ARBA" id="ARBA00022679"/>
    </source>
</evidence>
<dbReference type="Gene3D" id="1.10.287.130">
    <property type="match status" value="1"/>
</dbReference>
<reference evidence="12" key="1">
    <citation type="submission" date="2022-11" db="EMBL/GenBank/DDBJ databases">
        <title>Marilongibacter aestuarii gen. nov., sp. nov., isolated from tidal flat sediment.</title>
        <authorList>
            <person name="Jiayan W."/>
        </authorList>
    </citation>
    <scope>NUCLEOTIDE SEQUENCE</scope>
    <source>
        <strain evidence="12">Z1-6</strain>
    </source>
</reference>
<dbReference type="RefSeq" id="WP_343334156.1">
    <property type="nucleotide sequence ID" value="NZ_JAPOHD010000029.1"/>
</dbReference>
<evidence type="ECO:0000256" key="2">
    <source>
        <dbReference type="ARBA" id="ARBA00012438"/>
    </source>
</evidence>
<feature type="domain" description="Histidine kinase" evidence="11">
    <location>
        <begin position="478"/>
        <end position="696"/>
    </location>
</feature>
<dbReference type="EMBL" id="JAPOHD010000029">
    <property type="protein sequence ID" value="MCY1721827.1"/>
    <property type="molecule type" value="Genomic_DNA"/>
</dbReference>
<dbReference type="InterPro" id="IPR004358">
    <property type="entry name" value="Sig_transdc_His_kin-like_C"/>
</dbReference>
<keyword evidence="10" id="KW-0732">Signal</keyword>
<gene>
    <name evidence="12" type="ORF">OU798_15845</name>
</gene>
<proteinExistence type="predicted"/>
<dbReference type="PRINTS" id="PR00344">
    <property type="entry name" value="BCTRLSENSOR"/>
</dbReference>
<evidence type="ECO:0000256" key="5">
    <source>
        <dbReference type="ARBA" id="ARBA00022777"/>
    </source>
</evidence>
<evidence type="ECO:0000313" key="12">
    <source>
        <dbReference type="EMBL" id="MCY1721827.1"/>
    </source>
</evidence>
<dbReference type="SUPFAM" id="SSF48452">
    <property type="entry name" value="TPR-like"/>
    <property type="match status" value="2"/>
</dbReference>
<keyword evidence="9" id="KW-1133">Transmembrane helix</keyword>
<keyword evidence="6" id="KW-0902">Two-component regulatory system</keyword>
<keyword evidence="3" id="KW-0597">Phosphoprotein</keyword>
<comment type="catalytic activity">
    <reaction evidence="1">
        <text>ATP + protein L-histidine = ADP + protein N-phospho-L-histidine.</text>
        <dbReference type="EC" id="2.7.13.3"/>
    </reaction>
</comment>
<dbReference type="InterPro" id="IPR003594">
    <property type="entry name" value="HATPase_dom"/>
</dbReference>
<evidence type="ECO:0000256" key="7">
    <source>
        <dbReference type="PROSITE-ProRule" id="PRU00339"/>
    </source>
</evidence>
<dbReference type="GO" id="GO:0000155">
    <property type="term" value="F:phosphorelay sensor kinase activity"/>
    <property type="evidence" value="ECO:0007669"/>
    <property type="project" value="InterPro"/>
</dbReference>
<dbReference type="Gene3D" id="1.25.40.10">
    <property type="entry name" value="Tetratricopeptide repeat domain"/>
    <property type="match status" value="2"/>
</dbReference>
<evidence type="ECO:0000256" key="6">
    <source>
        <dbReference type="ARBA" id="ARBA00023012"/>
    </source>
</evidence>
<keyword evidence="4" id="KW-0808">Transferase</keyword>
<dbReference type="Pfam" id="PF00512">
    <property type="entry name" value="HisKA"/>
    <property type="match status" value="1"/>
</dbReference>
<dbReference type="FunFam" id="3.30.565.10:FF:000006">
    <property type="entry name" value="Sensor histidine kinase WalK"/>
    <property type="match status" value="1"/>
</dbReference>
<dbReference type="InterPro" id="IPR003661">
    <property type="entry name" value="HisK_dim/P_dom"/>
</dbReference>
<dbReference type="SMART" id="SM00388">
    <property type="entry name" value="HisKA"/>
    <property type="match status" value="1"/>
</dbReference>
<dbReference type="SMART" id="SM00028">
    <property type="entry name" value="TPR"/>
    <property type="match status" value="7"/>
</dbReference>
<dbReference type="PROSITE" id="PS50109">
    <property type="entry name" value="HIS_KIN"/>
    <property type="match status" value="1"/>
</dbReference>
<dbReference type="PANTHER" id="PTHR43711:SF31">
    <property type="entry name" value="HISTIDINE KINASE"/>
    <property type="match status" value="1"/>
</dbReference>
<dbReference type="Pfam" id="PF02518">
    <property type="entry name" value="HATPase_c"/>
    <property type="match status" value="1"/>
</dbReference>
<dbReference type="AlphaFoldDB" id="A0A9X3J7B5"/>
<evidence type="ECO:0000256" key="10">
    <source>
        <dbReference type="SAM" id="SignalP"/>
    </source>
</evidence>
<feature type="signal peptide" evidence="10">
    <location>
        <begin position="1"/>
        <end position="24"/>
    </location>
</feature>
<sequence>MDKRLFITFVFLSCLLLNSFWVKAQDQHAIDSIKQKNFTETNKTVIVDNYIAIADLFSILKIDSALHYINAAIQLSDKISYKKGAAKAGFFQAYYFDLLGNYEQAIKSLEKASELFIEVGDSSYLTGCYNNLGVLYSYGLNLKKSLEYYIKSINIGETMRDSFSLAESYSNVAGFYVDLKEYSSALKYFNKALEIDLKHNESKDMAISYLDVANINIKLHRYHDALENLDKAQALMYKIQDPYYKAILFQRFANYYKETGELDKANNYVAKSQAFSDTFDYPMFKADILAIKGEILLKQKKYTKSLAVSDSAIEKYNELNSTYSLNEIYENKAEAFSALGEHTKAYQYLQMANKEEEKAELNEIAEYLGKFEKEEALKEERTNLSLKQELENQKNENALIKIRSKYYFTINLSILLGSVLILALYLYAIKRKHSKSLESSNELINHQKDLIEKSYAELKKNESRLAKLNATKDKFFSIIAHDLKNPFNTLIGISELMISNPEIKHTEDFEEFMEGMLQTAKSGHDLLENLLQWSRSQIGNIQLDPRVFPLNELFASVASLFYEMAKTKEITISIQGNLTLKAYADYNMANFVVRNLINNAIKFSHKNSTIEVSAHSEKQRAIISIKDQGIGISPDTLDKLFKIEYSVQNEGTANEKGTGLGLILCKEFVEKNGGEIWVESETGKGSTFSFSLPEVDS</sequence>
<dbReference type="PROSITE" id="PS50005">
    <property type="entry name" value="TPR"/>
    <property type="match status" value="1"/>
</dbReference>
<dbReference type="CDD" id="cd00082">
    <property type="entry name" value="HisKA"/>
    <property type="match status" value="1"/>
</dbReference>
<feature type="transmembrane region" description="Helical" evidence="9">
    <location>
        <begin position="406"/>
        <end position="428"/>
    </location>
</feature>
<dbReference type="PROSITE" id="PS50293">
    <property type="entry name" value="TPR_REGION"/>
    <property type="match status" value="1"/>
</dbReference>
<keyword evidence="5" id="KW-0418">Kinase</keyword>
<dbReference type="InterPro" id="IPR036097">
    <property type="entry name" value="HisK_dim/P_sf"/>
</dbReference>
<dbReference type="Proteomes" id="UP001145087">
    <property type="component" value="Unassembled WGS sequence"/>
</dbReference>
<name>A0A9X3J7B5_9BACT</name>
<dbReference type="InterPro" id="IPR005467">
    <property type="entry name" value="His_kinase_dom"/>
</dbReference>